<evidence type="ECO:0000256" key="1">
    <source>
        <dbReference type="SAM" id="MobiDB-lite"/>
    </source>
</evidence>
<comment type="caution">
    <text evidence="2">The sequence shown here is derived from an EMBL/GenBank/DDBJ whole genome shotgun (WGS) entry which is preliminary data.</text>
</comment>
<dbReference type="RefSeq" id="WP_110934910.1">
    <property type="nucleotide sequence ID" value="NZ_PDOE01000005.1"/>
</dbReference>
<reference evidence="2 3" key="1">
    <citation type="submission" date="2017-10" db="EMBL/GenBank/DDBJ databases">
        <title>Bacillus sp. nov., a halophilic bacterium isolated from a Keqin Lake.</title>
        <authorList>
            <person name="Wang H."/>
        </authorList>
    </citation>
    <scope>NUCLEOTIDE SEQUENCE [LARGE SCALE GENOMIC DNA]</scope>
    <source>
        <strain evidence="2 3">KCTC 13187</strain>
    </source>
</reference>
<dbReference type="Proteomes" id="UP000281498">
    <property type="component" value="Unassembled WGS sequence"/>
</dbReference>
<feature type="compositionally biased region" description="Basic and acidic residues" evidence="1">
    <location>
        <begin position="10"/>
        <end position="20"/>
    </location>
</feature>
<keyword evidence="3" id="KW-1185">Reference proteome</keyword>
<evidence type="ECO:0000313" key="2">
    <source>
        <dbReference type="EMBL" id="RKL66670.1"/>
    </source>
</evidence>
<proteinExistence type="predicted"/>
<dbReference type="EMBL" id="PDOE01000005">
    <property type="protein sequence ID" value="RKL66670.1"/>
    <property type="molecule type" value="Genomic_DNA"/>
</dbReference>
<protein>
    <submittedName>
        <fullName evidence="2">Uncharacterized protein</fullName>
    </submittedName>
</protein>
<accession>A0A3A9K734</accession>
<organism evidence="2 3">
    <name type="scientific">Salipaludibacillus neizhouensis</name>
    <dbReference type="NCBI Taxonomy" id="885475"/>
    <lineage>
        <taxon>Bacteria</taxon>
        <taxon>Bacillati</taxon>
        <taxon>Bacillota</taxon>
        <taxon>Bacilli</taxon>
        <taxon>Bacillales</taxon>
        <taxon>Bacillaceae</taxon>
    </lineage>
</organism>
<sequence length="76" mass="8476">MAATPAGKAIAEDPEGRSWSEEAEALPAESVRLRADSSFSVQMKIPISKRKCFRAFVKKYKKTTSDRERSGLKQSQ</sequence>
<feature type="region of interest" description="Disordered" evidence="1">
    <location>
        <begin position="1"/>
        <end position="27"/>
    </location>
</feature>
<name>A0A3A9K734_9BACI</name>
<evidence type="ECO:0000313" key="3">
    <source>
        <dbReference type="Proteomes" id="UP000281498"/>
    </source>
</evidence>
<gene>
    <name evidence="2" type="ORF">CR203_12575</name>
</gene>
<dbReference type="AlphaFoldDB" id="A0A3A9K734"/>